<evidence type="ECO:0000313" key="6">
    <source>
        <dbReference type="EMBL" id="ODV86639.1"/>
    </source>
</evidence>
<keyword evidence="1" id="KW-0469">Meiosis</keyword>
<dbReference type="InterPro" id="IPR042123">
    <property type="entry name" value="Zip3/RNF212-like"/>
</dbReference>
<feature type="domain" description="RING-type" evidence="5">
    <location>
        <begin position="10"/>
        <end position="59"/>
    </location>
</feature>
<dbReference type="GO" id="GO:0016925">
    <property type="term" value="P:protein sumoylation"/>
    <property type="evidence" value="ECO:0007669"/>
    <property type="project" value="TreeGrafter"/>
</dbReference>
<dbReference type="GO" id="GO:0019789">
    <property type="term" value="F:SUMO transferase activity"/>
    <property type="evidence" value="ECO:0007669"/>
    <property type="project" value="InterPro"/>
</dbReference>
<dbReference type="SUPFAM" id="SSF57850">
    <property type="entry name" value="RING/U-box"/>
    <property type="match status" value="1"/>
</dbReference>
<protein>
    <recommendedName>
        <fullName evidence="5">RING-type domain-containing protein</fullName>
    </recommendedName>
</protein>
<evidence type="ECO:0000313" key="7">
    <source>
        <dbReference type="Proteomes" id="UP000094801"/>
    </source>
</evidence>
<evidence type="ECO:0000259" key="5">
    <source>
        <dbReference type="PROSITE" id="PS50089"/>
    </source>
</evidence>
<keyword evidence="2" id="KW-0862">Zinc</keyword>
<organism evidence="6 7">
    <name type="scientific">[Candida] arabinofermentans NRRL YB-2248</name>
    <dbReference type="NCBI Taxonomy" id="983967"/>
    <lineage>
        <taxon>Eukaryota</taxon>
        <taxon>Fungi</taxon>
        <taxon>Dikarya</taxon>
        <taxon>Ascomycota</taxon>
        <taxon>Saccharomycotina</taxon>
        <taxon>Pichiomycetes</taxon>
        <taxon>Pichiales</taxon>
        <taxon>Pichiaceae</taxon>
        <taxon>Ogataea</taxon>
        <taxon>Ogataea/Candida clade</taxon>
    </lineage>
</organism>
<dbReference type="InterPro" id="IPR013083">
    <property type="entry name" value="Znf_RING/FYVE/PHD"/>
</dbReference>
<feature type="region of interest" description="Disordered" evidence="4">
    <location>
        <begin position="316"/>
        <end position="341"/>
    </location>
</feature>
<dbReference type="Proteomes" id="UP000094801">
    <property type="component" value="Unassembled WGS sequence"/>
</dbReference>
<dbReference type="GO" id="GO:0000795">
    <property type="term" value="C:synaptonemal complex"/>
    <property type="evidence" value="ECO:0007669"/>
    <property type="project" value="InterPro"/>
</dbReference>
<dbReference type="EMBL" id="KV453849">
    <property type="protein sequence ID" value="ODV86639.1"/>
    <property type="molecule type" value="Genomic_DNA"/>
</dbReference>
<dbReference type="PANTHER" id="PTHR22663">
    <property type="entry name" value="RING FINGER PROTEIN NARYA-RELATED"/>
    <property type="match status" value="1"/>
</dbReference>
<keyword evidence="3" id="KW-0175">Coiled coil</keyword>
<dbReference type="PROSITE" id="PS50089">
    <property type="entry name" value="ZF_RING_2"/>
    <property type="match status" value="1"/>
</dbReference>
<dbReference type="STRING" id="983967.A0A1E4T4F7"/>
<dbReference type="Pfam" id="PF14634">
    <property type="entry name" value="zf-RING_5"/>
    <property type="match status" value="1"/>
</dbReference>
<proteinExistence type="predicted"/>
<dbReference type="AlphaFoldDB" id="A0A1E4T4F7"/>
<accession>A0A1E4T4F7</accession>
<evidence type="ECO:0000256" key="1">
    <source>
        <dbReference type="ARBA" id="ARBA00023254"/>
    </source>
</evidence>
<keyword evidence="7" id="KW-1185">Reference proteome</keyword>
<feature type="compositionally biased region" description="Low complexity" evidence="4">
    <location>
        <begin position="204"/>
        <end position="213"/>
    </location>
</feature>
<dbReference type="CDD" id="cd16448">
    <property type="entry name" value="RING-H2"/>
    <property type="match status" value="1"/>
</dbReference>
<keyword evidence="2" id="KW-0863">Zinc-finger</keyword>
<dbReference type="GO" id="GO:0008270">
    <property type="term" value="F:zinc ion binding"/>
    <property type="evidence" value="ECO:0007669"/>
    <property type="project" value="UniProtKB-KW"/>
</dbReference>
<reference evidence="7" key="1">
    <citation type="submission" date="2016-04" db="EMBL/GenBank/DDBJ databases">
        <title>Comparative genomics of biotechnologically important yeasts.</title>
        <authorList>
            <consortium name="DOE Joint Genome Institute"/>
            <person name="Riley R."/>
            <person name="Haridas S."/>
            <person name="Wolfe K.H."/>
            <person name="Lopes M.R."/>
            <person name="Hittinger C.T."/>
            <person name="Goker M."/>
            <person name="Salamov A."/>
            <person name="Wisecaver J."/>
            <person name="Long T.M."/>
            <person name="Aerts A.L."/>
            <person name="Barry K."/>
            <person name="Choi C."/>
            <person name="Clum A."/>
            <person name="Coughlan A.Y."/>
            <person name="Deshpande S."/>
            <person name="Douglass A.P."/>
            <person name="Hanson S.J."/>
            <person name="Klenk H.-P."/>
            <person name="Labutti K."/>
            <person name="Lapidus A."/>
            <person name="Lindquist E."/>
            <person name="Lipzen A."/>
            <person name="Meier-Kolthoff J.P."/>
            <person name="Ohm R.A."/>
            <person name="Otillar R.P."/>
            <person name="Pangilinan J."/>
            <person name="Peng Y."/>
            <person name="Rokas A."/>
            <person name="Rosa C.A."/>
            <person name="Scheuner C."/>
            <person name="Sibirny A.A."/>
            <person name="Slot J.C."/>
            <person name="Stielow J.B."/>
            <person name="Sun H."/>
            <person name="Kurtzman C.P."/>
            <person name="Blackwell M."/>
            <person name="Grigoriev I.V."/>
            <person name="Jeffries T.W."/>
        </authorList>
    </citation>
    <scope>NUCLEOTIDE SEQUENCE [LARGE SCALE GENOMIC DNA]</scope>
    <source>
        <strain evidence="7">NRRL YB-2248</strain>
    </source>
</reference>
<feature type="coiled-coil region" evidence="3">
    <location>
        <begin position="112"/>
        <end position="156"/>
    </location>
</feature>
<name>A0A1E4T4F7_9ASCO</name>
<feature type="compositionally biased region" description="Polar residues" evidence="4">
    <location>
        <begin position="214"/>
        <end position="244"/>
    </location>
</feature>
<evidence type="ECO:0000256" key="2">
    <source>
        <dbReference type="PROSITE-ProRule" id="PRU00175"/>
    </source>
</evidence>
<gene>
    <name evidence="6" type="ORF">CANARDRAFT_174713</name>
</gene>
<dbReference type="PANTHER" id="PTHR22663:SF17">
    <property type="entry name" value="RING FINGER PROTEIN NARYA-RELATED"/>
    <property type="match status" value="1"/>
</dbReference>
<dbReference type="OrthoDB" id="2535391at2759"/>
<feature type="region of interest" description="Disordered" evidence="4">
    <location>
        <begin position="202"/>
        <end position="244"/>
    </location>
</feature>
<evidence type="ECO:0000256" key="4">
    <source>
        <dbReference type="SAM" id="MobiDB-lite"/>
    </source>
</evidence>
<dbReference type="Gene3D" id="3.30.40.10">
    <property type="entry name" value="Zinc/RING finger domain, C3HC4 (zinc finger)"/>
    <property type="match status" value="1"/>
</dbReference>
<feature type="compositionally biased region" description="Polar residues" evidence="4">
    <location>
        <begin position="319"/>
        <end position="341"/>
    </location>
</feature>
<sequence length="341" mass="38547">MNYKQPFVYCGVCHTDYSSNDKVTYHLTSCAHILCSDHLDIYKSQNYINSNQITCPICKNENISTLIINDNLPKDLKTYFKPFPMQLEILFANSQFQYIGLIEKIQYQKDLIDKLNNKNIKLKDLLIQAKNEIISMDNLKYTNQLLLNENINLKNELNKRNGVPKTVPIPITREEVAPQQLMDHQSFVQKIQKFSSMKKLGELNNNTTNTNTNESDTQNPKAESTSLKSYMEKSLSSNNTSYDNSRYLINDQNQKLNKSLQRFNPVTKRSSNCRSLSLRPPTISSKIKIDRILNTGGGGGGGGSLSSIGTSRRGIVISGGNNNSRNRIPSASNLSSPFFKK</sequence>
<keyword evidence="2" id="KW-0479">Metal-binding</keyword>
<evidence type="ECO:0000256" key="3">
    <source>
        <dbReference type="SAM" id="Coils"/>
    </source>
</evidence>
<dbReference type="InterPro" id="IPR001841">
    <property type="entry name" value="Znf_RING"/>
</dbReference>
<dbReference type="GO" id="GO:0007131">
    <property type="term" value="P:reciprocal meiotic recombination"/>
    <property type="evidence" value="ECO:0007669"/>
    <property type="project" value="InterPro"/>
</dbReference>
<dbReference type="GO" id="GO:0007129">
    <property type="term" value="P:homologous chromosome pairing at meiosis"/>
    <property type="evidence" value="ECO:0007669"/>
    <property type="project" value="TreeGrafter"/>
</dbReference>